<dbReference type="Pfam" id="PF00657">
    <property type="entry name" value="Lipase_GDSL"/>
    <property type="match status" value="1"/>
</dbReference>
<dbReference type="RefSeq" id="WP_132002998.1">
    <property type="nucleotide sequence ID" value="NZ_JABUHM010000002.1"/>
</dbReference>
<comment type="similarity">
    <text evidence="1">Belongs to the 'GDSL' lipolytic enzyme family.</text>
</comment>
<accession>A0A4R2BJG4</accession>
<name>A0A4R2BJG4_9BACI</name>
<protein>
    <submittedName>
        <fullName evidence="3">Lysophospholipase L1-like esterase</fullName>
    </submittedName>
</protein>
<dbReference type="SUPFAM" id="SSF52266">
    <property type="entry name" value="SGNH hydrolase"/>
    <property type="match status" value="1"/>
</dbReference>
<dbReference type="InterPro" id="IPR008979">
    <property type="entry name" value="Galactose-bd-like_sf"/>
</dbReference>
<dbReference type="CDD" id="cd01821">
    <property type="entry name" value="Rhamnogalacturan_acetylesterase_like"/>
    <property type="match status" value="1"/>
</dbReference>
<dbReference type="InterPro" id="IPR001087">
    <property type="entry name" value="GDSL"/>
</dbReference>
<dbReference type="Gene3D" id="2.60.120.430">
    <property type="entry name" value="Galactose-binding lectin"/>
    <property type="match status" value="1"/>
</dbReference>
<dbReference type="Gene3D" id="3.40.50.1110">
    <property type="entry name" value="SGNH hydrolase"/>
    <property type="match status" value="1"/>
</dbReference>
<dbReference type="InterPro" id="IPR037459">
    <property type="entry name" value="RhgT-like"/>
</dbReference>
<dbReference type="SUPFAM" id="SSF49785">
    <property type="entry name" value="Galactose-binding domain-like"/>
    <property type="match status" value="1"/>
</dbReference>
<dbReference type="PANTHER" id="PTHR43695">
    <property type="entry name" value="PUTATIVE (AFU_ORTHOLOGUE AFUA_2G17250)-RELATED"/>
    <property type="match status" value="1"/>
</dbReference>
<evidence type="ECO:0000313" key="4">
    <source>
        <dbReference type="Proteomes" id="UP000295689"/>
    </source>
</evidence>
<proteinExistence type="inferred from homology"/>
<evidence type="ECO:0000313" key="3">
    <source>
        <dbReference type="EMBL" id="TCN26612.1"/>
    </source>
</evidence>
<dbReference type="Proteomes" id="UP000295689">
    <property type="component" value="Unassembled WGS sequence"/>
</dbReference>
<dbReference type="AlphaFoldDB" id="A0A4R2BJG4"/>
<evidence type="ECO:0000256" key="1">
    <source>
        <dbReference type="ARBA" id="ARBA00008668"/>
    </source>
</evidence>
<evidence type="ECO:0000256" key="2">
    <source>
        <dbReference type="ARBA" id="ARBA00022801"/>
    </source>
</evidence>
<keyword evidence="2" id="KW-0378">Hydrolase</keyword>
<comment type="caution">
    <text evidence="3">The sequence shown here is derived from an EMBL/GenBank/DDBJ whole genome shotgun (WGS) entry which is preliminary data.</text>
</comment>
<dbReference type="EMBL" id="SLVV01000003">
    <property type="protein sequence ID" value="TCN26612.1"/>
    <property type="molecule type" value="Genomic_DNA"/>
</dbReference>
<dbReference type="GO" id="GO:0016787">
    <property type="term" value="F:hydrolase activity"/>
    <property type="evidence" value="ECO:0007669"/>
    <property type="project" value="UniProtKB-KW"/>
</dbReference>
<organism evidence="3 4">
    <name type="scientific">Mesobacillus foraminis</name>
    <dbReference type="NCBI Taxonomy" id="279826"/>
    <lineage>
        <taxon>Bacteria</taxon>
        <taxon>Bacillati</taxon>
        <taxon>Bacillota</taxon>
        <taxon>Bacilli</taxon>
        <taxon>Bacillales</taxon>
        <taxon>Bacillaceae</taxon>
        <taxon>Mesobacillus</taxon>
    </lineage>
</organism>
<reference evidence="3 4" key="1">
    <citation type="journal article" date="2015" name="Stand. Genomic Sci.">
        <title>Genomic Encyclopedia of Bacterial and Archaeal Type Strains, Phase III: the genomes of soil and plant-associated and newly described type strains.</title>
        <authorList>
            <person name="Whitman W.B."/>
            <person name="Woyke T."/>
            <person name="Klenk H.P."/>
            <person name="Zhou Y."/>
            <person name="Lilburn T.G."/>
            <person name="Beck B.J."/>
            <person name="De Vos P."/>
            <person name="Vandamme P."/>
            <person name="Eisen J.A."/>
            <person name="Garrity G."/>
            <person name="Hugenholtz P."/>
            <person name="Kyrpides N.C."/>
        </authorList>
    </citation>
    <scope>NUCLEOTIDE SEQUENCE [LARGE SCALE GENOMIC DNA]</scope>
    <source>
        <strain evidence="3 4">CV53</strain>
    </source>
</reference>
<dbReference type="PANTHER" id="PTHR43695:SF1">
    <property type="entry name" value="RHAMNOGALACTURONAN ACETYLESTERASE"/>
    <property type="match status" value="1"/>
</dbReference>
<sequence>MVHKRLILDSMIPEKLLYDPEEGYGFVFPDGTVRNEEKRDSLPGEYSVPPVPSFNVDVPDGNYKVCIKASMTGDKRDLAIRTGPGHLNRRIVQAEREECFAVHVCDGKLKIAFIGNQPFSGSLEITSAPEVPILFLAGDSTVTDQSSSQLPFCGWGQMLPFYLPEDVAVSNHAMSGRSSKSFIEEGRLERIWNRIRENDFLFIQFGHNDEKDNEGGTRPLSTYQDYLRIYIEGARKRGAFPVLISPMHRRLFDEQGNIINTHGDYLAAMEELSLKEKVPYIDLAGKSKTLYEKLGEEGTKKLFMWADPGDYAKYPEGIQDNTHFQESGALEIAKLVAEGMKEHKLEPFSAITGY</sequence>
<dbReference type="InterPro" id="IPR036514">
    <property type="entry name" value="SGNH_hydro_sf"/>
</dbReference>
<gene>
    <name evidence="3" type="ORF">EV146_103135</name>
</gene>
<keyword evidence="4" id="KW-1185">Reference proteome</keyword>